<keyword evidence="3" id="KW-0964">Secreted</keyword>
<feature type="compositionally biased region" description="Polar residues" evidence="6">
    <location>
        <begin position="56"/>
        <end position="73"/>
    </location>
</feature>
<dbReference type="PROSITE" id="PS50847">
    <property type="entry name" value="GRAM_POS_ANCHORING"/>
    <property type="match status" value="1"/>
</dbReference>
<dbReference type="OrthoDB" id="2414550at2"/>
<dbReference type="NCBIfam" id="TIGR01167">
    <property type="entry name" value="LPXTG_anchor"/>
    <property type="match status" value="1"/>
</dbReference>
<evidence type="ECO:0000256" key="2">
    <source>
        <dbReference type="ARBA" id="ARBA00022512"/>
    </source>
</evidence>
<keyword evidence="5" id="KW-0572">Peptidoglycan-anchor</keyword>
<evidence type="ECO:0000259" key="8">
    <source>
        <dbReference type="PROSITE" id="PS50847"/>
    </source>
</evidence>
<dbReference type="EMBL" id="AEUN01000486">
    <property type="protein sequence ID" value="EHJ07280.1"/>
    <property type="molecule type" value="Genomic_DNA"/>
</dbReference>
<feature type="domain" description="Gram-positive cocci surface proteins LPxTG" evidence="8">
    <location>
        <begin position="153"/>
        <end position="189"/>
    </location>
</feature>
<keyword evidence="2" id="KW-0134">Cell wall</keyword>
<feature type="region of interest" description="Disordered" evidence="6">
    <location>
        <begin position="111"/>
        <end position="151"/>
    </location>
</feature>
<proteinExistence type="predicted"/>
<evidence type="ECO:0000313" key="10">
    <source>
        <dbReference type="Proteomes" id="UP000005413"/>
    </source>
</evidence>
<dbReference type="Pfam" id="PF00746">
    <property type="entry name" value="Gram_pos_anchor"/>
    <property type="match status" value="1"/>
</dbReference>
<dbReference type="InterPro" id="IPR019931">
    <property type="entry name" value="LPXTG_anchor"/>
</dbReference>
<feature type="region of interest" description="Disordered" evidence="6">
    <location>
        <begin position="50"/>
        <end position="75"/>
    </location>
</feature>
<evidence type="ECO:0000256" key="4">
    <source>
        <dbReference type="ARBA" id="ARBA00022729"/>
    </source>
</evidence>
<feature type="compositionally biased region" description="Polar residues" evidence="6">
    <location>
        <begin position="111"/>
        <end position="140"/>
    </location>
</feature>
<comment type="subcellular location">
    <subcellularLocation>
        <location evidence="1">Secreted</location>
        <location evidence="1">Cell wall</location>
        <topology evidence="1">Peptidoglycan-anchor</topology>
    </subcellularLocation>
</comment>
<accession>G5JKL4</accession>
<comment type="caution">
    <text evidence="9">The sequence shown here is derived from an EMBL/GenBank/DDBJ whole genome shotgun (WGS) entry which is preliminary data.</text>
</comment>
<evidence type="ECO:0000256" key="6">
    <source>
        <dbReference type="SAM" id="MobiDB-lite"/>
    </source>
</evidence>
<evidence type="ECO:0000256" key="5">
    <source>
        <dbReference type="ARBA" id="ARBA00023088"/>
    </source>
</evidence>
<dbReference type="PATRIC" id="fig|911238.3.peg.1741"/>
<evidence type="ECO:0000256" key="1">
    <source>
        <dbReference type="ARBA" id="ARBA00004168"/>
    </source>
</evidence>
<protein>
    <submittedName>
        <fullName evidence="9">Cell wall surface anchor family protein</fullName>
    </submittedName>
</protein>
<evidence type="ECO:0000313" key="9">
    <source>
        <dbReference type="EMBL" id="EHJ07280.1"/>
    </source>
</evidence>
<gene>
    <name evidence="9" type="ORF">SS7213T_09959</name>
</gene>
<feature type="signal peptide" evidence="7">
    <location>
        <begin position="1"/>
        <end position="27"/>
    </location>
</feature>
<dbReference type="AlphaFoldDB" id="G5JKL4"/>
<name>G5JKL4_9STAP</name>
<keyword evidence="4 7" id="KW-0732">Signal</keyword>
<keyword evidence="10" id="KW-1185">Reference proteome</keyword>
<reference evidence="9 10" key="1">
    <citation type="journal article" date="2012" name="BMC Genomics">
        <title>Comparative genomic analysis of the genus Staphylococcus including Staphylococcus aureus and its newly described sister species Staphylococcus simiae.</title>
        <authorList>
            <person name="Suzuki H."/>
            <person name="Lefebure T."/>
            <person name="Pavinski Bitar P."/>
            <person name="Stanhope M.J."/>
        </authorList>
    </citation>
    <scope>NUCLEOTIDE SEQUENCE [LARGE SCALE GENOMIC DNA]</scope>
    <source>
        <strain evidence="9 10">CCM 7213</strain>
    </source>
</reference>
<dbReference type="RefSeq" id="WP_002464682.1">
    <property type="nucleotide sequence ID" value="NZ_AEUN01000486.1"/>
</dbReference>
<dbReference type="Proteomes" id="UP000005413">
    <property type="component" value="Unassembled WGS sequence"/>
</dbReference>
<evidence type="ECO:0000256" key="7">
    <source>
        <dbReference type="SAM" id="SignalP"/>
    </source>
</evidence>
<feature type="chain" id="PRO_5003479375" evidence="7">
    <location>
        <begin position="28"/>
        <end position="189"/>
    </location>
</feature>
<organism evidence="9 10">
    <name type="scientific">Staphylococcus simiae CCM 7213 = CCUG 51256</name>
    <dbReference type="NCBI Taxonomy" id="911238"/>
    <lineage>
        <taxon>Bacteria</taxon>
        <taxon>Bacillati</taxon>
        <taxon>Bacillota</taxon>
        <taxon>Bacilli</taxon>
        <taxon>Bacillales</taxon>
        <taxon>Staphylococcaceae</taxon>
        <taxon>Staphylococcus</taxon>
    </lineage>
</organism>
<sequence>MKKLSILGATTLAGTILFTGIGHQAQAAEQLNMNNAKDIAIKASSNDQAKKASFSPEGNSDIANPAYTTTKSGNDYIFSSPEGAYTYRLTNDGKLYITTKYDGKEHFISQENVEESSQQATQKQAPNNNQVTNETPQHINQSQQQVQSQATVLPTTGKDEVNSSLVTSIATVLLAVGSLLTFKRFSNNK</sequence>
<evidence type="ECO:0000256" key="3">
    <source>
        <dbReference type="ARBA" id="ARBA00022525"/>
    </source>
</evidence>